<comment type="caution">
    <text evidence="1">The sequence shown here is derived from an EMBL/GenBank/DDBJ whole genome shotgun (WGS) entry which is preliminary data.</text>
</comment>
<evidence type="ECO:0000313" key="1">
    <source>
        <dbReference type="EMBL" id="CAK7322997.1"/>
    </source>
</evidence>
<gene>
    <name evidence="1" type="ORF">DCAF_LOCUS611</name>
</gene>
<dbReference type="AlphaFoldDB" id="A0AAV1QMU8"/>
<organism evidence="1 2">
    <name type="scientific">Dovyalis caffra</name>
    <dbReference type="NCBI Taxonomy" id="77055"/>
    <lineage>
        <taxon>Eukaryota</taxon>
        <taxon>Viridiplantae</taxon>
        <taxon>Streptophyta</taxon>
        <taxon>Embryophyta</taxon>
        <taxon>Tracheophyta</taxon>
        <taxon>Spermatophyta</taxon>
        <taxon>Magnoliopsida</taxon>
        <taxon>eudicotyledons</taxon>
        <taxon>Gunneridae</taxon>
        <taxon>Pentapetalae</taxon>
        <taxon>rosids</taxon>
        <taxon>fabids</taxon>
        <taxon>Malpighiales</taxon>
        <taxon>Salicaceae</taxon>
        <taxon>Flacourtieae</taxon>
        <taxon>Dovyalis</taxon>
    </lineage>
</organism>
<proteinExistence type="predicted"/>
<dbReference type="EMBL" id="CAWUPB010000058">
    <property type="protein sequence ID" value="CAK7322997.1"/>
    <property type="molecule type" value="Genomic_DNA"/>
</dbReference>
<reference evidence="1 2" key="1">
    <citation type="submission" date="2024-01" db="EMBL/GenBank/DDBJ databases">
        <authorList>
            <person name="Waweru B."/>
        </authorList>
    </citation>
    <scope>NUCLEOTIDE SEQUENCE [LARGE SCALE GENOMIC DNA]</scope>
</reference>
<keyword evidence="2" id="KW-1185">Reference proteome</keyword>
<sequence>MHCREVSPDSLIVNEEVDFVPSPGVEFSYKNDLCLVSLLQFKEPRVYHALAGHSNGHSASNSACELVPRHSPPNNLRGSGWLENIKSAEEEGRNSTRRVVLAKRTISLFNGKSSGEMSVCHQVNLDSLQRKHAEPFACHSGTMKALCQNYIQDSSSATNTHDAEDRRIGE</sequence>
<dbReference type="Proteomes" id="UP001314170">
    <property type="component" value="Unassembled WGS sequence"/>
</dbReference>
<evidence type="ECO:0000313" key="2">
    <source>
        <dbReference type="Proteomes" id="UP001314170"/>
    </source>
</evidence>
<accession>A0AAV1QMU8</accession>
<name>A0AAV1QMU8_9ROSI</name>
<protein>
    <submittedName>
        <fullName evidence="1">Uncharacterized protein</fullName>
    </submittedName>
</protein>